<evidence type="ECO:0000256" key="4">
    <source>
        <dbReference type="ARBA" id="ARBA00023157"/>
    </source>
</evidence>
<evidence type="ECO:0000259" key="7">
    <source>
        <dbReference type="SMART" id="SM00560"/>
    </source>
</evidence>
<dbReference type="InterPro" id="IPR031325">
    <property type="entry name" value="RHS_repeat"/>
</dbReference>
<dbReference type="Gene3D" id="2.180.10.10">
    <property type="entry name" value="RHS repeat-associated core"/>
    <property type="match status" value="1"/>
</dbReference>
<dbReference type="InterPro" id="IPR055372">
    <property type="entry name" value="CBM96"/>
</dbReference>
<dbReference type="InterPro" id="IPR006558">
    <property type="entry name" value="LamG-like"/>
</dbReference>
<dbReference type="InterPro" id="IPR008979">
    <property type="entry name" value="Galactose-bd-like_sf"/>
</dbReference>
<feature type="domain" description="LamG-like jellyroll fold" evidence="7">
    <location>
        <begin position="1331"/>
        <end position="1470"/>
    </location>
</feature>
<keyword evidence="2" id="KW-0964">Secreted</keyword>
<dbReference type="PANTHER" id="PTHR32305">
    <property type="match status" value="1"/>
</dbReference>
<organism evidence="8 9">
    <name type="scientific">Catenuloplanes indicus</name>
    <dbReference type="NCBI Taxonomy" id="137267"/>
    <lineage>
        <taxon>Bacteria</taxon>
        <taxon>Bacillati</taxon>
        <taxon>Actinomycetota</taxon>
        <taxon>Actinomycetes</taxon>
        <taxon>Micromonosporales</taxon>
        <taxon>Micromonosporaceae</taxon>
        <taxon>Catenuloplanes</taxon>
    </lineage>
</organism>
<dbReference type="Proteomes" id="UP001240236">
    <property type="component" value="Unassembled WGS sequence"/>
</dbReference>
<protein>
    <submittedName>
        <fullName evidence="8">RHS repeat-associated protein</fullName>
    </submittedName>
</protein>
<dbReference type="Gene3D" id="2.60.120.200">
    <property type="match status" value="1"/>
</dbReference>
<evidence type="ECO:0000256" key="5">
    <source>
        <dbReference type="SAM" id="MobiDB-lite"/>
    </source>
</evidence>
<dbReference type="RefSeq" id="WP_307234666.1">
    <property type="nucleotide sequence ID" value="NZ_JAUSUZ010000001.1"/>
</dbReference>
<dbReference type="GO" id="GO:0005576">
    <property type="term" value="C:extracellular region"/>
    <property type="evidence" value="ECO:0007669"/>
    <property type="project" value="UniProtKB-SubCell"/>
</dbReference>
<feature type="region of interest" description="Disordered" evidence="5">
    <location>
        <begin position="139"/>
        <end position="178"/>
    </location>
</feature>
<evidence type="ECO:0000256" key="6">
    <source>
        <dbReference type="SAM" id="SignalP"/>
    </source>
</evidence>
<evidence type="ECO:0000256" key="1">
    <source>
        <dbReference type="ARBA" id="ARBA00004613"/>
    </source>
</evidence>
<evidence type="ECO:0000256" key="3">
    <source>
        <dbReference type="ARBA" id="ARBA00022729"/>
    </source>
</evidence>
<dbReference type="Gene3D" id="2.60.120.260">
    <property type="entry name" value="Galactose-binding domain-like"/>
    <property type="match status" value="1"/>
</dbReference>
<dbReference type="EMBL" id="JAUSUZ010000001">
    <property type="protein sequence ID" value="MDQ0363775.1"/>
    <property type="molecule type" value="Genomic_DNA"/>
</dbReference>
<evidence type="ECO:0000313" key="8">
    <source>
        <dbReference type="EMBL" id="MDQ0363775.1"/>
    </source>
</evidence>
<feature type="chain" id="PRO_5042149895" evidence="6">
    <location>
        <begin position="30"/>
        <end position="2467"/>
    </location>
</feature>
<comment type="caution">
    <text evidence="8">The sequence shown here is derived from an EMBL/GenBank/DDBJ whole genome shotgun (WGS) entry which is preliminary data.</text>
</comment>
<dbReference type="InterPro" id="IPR022385">
    <property type="entry name" value="Rhs_assc_core"/>
</dbReference>
<dbReference type="InterPro" id="IPR050708">
    <property type="entry name" value="T6SS_VgrG/RHS"/>
</dbReference>
<dbReference type="Pfam" id="PF24517">
    <property type="entry name" value="CBM96"/>
    <property type="match status" value="1"/>
</dbReference>
<dbReference type="SUPFAM" id="SSF49899">
    <property type="entry name" value="Concanavalin A-like lectins/glucanases"/>
    <property type="match status" value="1"/>
</dbReference>
<dbReference type="InterPro" id="IPR013320">
    <property type="entry name" value="ConA-like_dom_sf"/>
</dbReference>
<dbReference type="PANTHER" id="PTHR32305:SF15">
    <property type="entry name" value="PROTEIN RHSA-RELATED"/>
    <property type="match status" value="1"/>
</dbReference>
<dbReference type="SMART" id="SM00560">
    <property type="entry name" value="LamGL"/>
    <property type="match status" value="1"/>
</dbReference>
<name>A0AAE3VVJ1_9ACTN</name>
<reference evidence="8 9" key="1">
    <citation type="submission" date="2023-07" db="EMBL/GenBank/DDBJ databases">
        <title>Sequencing the genomes of 1000 actinobacteria strains.</title>
        <authorList>
            <person name="Klenk H.-P."/>
        </authorList>
    </citation>
    <scope>NUCLEOTIDE SEQUENCE [LARGE SCALE GENOMIC DNA]</scope>
    <source>
        <strain evidence="8 9">DSM 44709</strain>
    </source>
</reference>
<accession>A0AAE3VVJ1</accession>
<keyword evidence="4" id="KW-1015">Disulfide bond</keyword>
<gene>
    <name evidence="8" type="ORF">J2S42_000444</name>
</gene>
<keyword evidence="3 6" id="KW-0732">Signal</keyword>
<sequence length="2467" mass="258912">MRYRRAPGTRPKYVARLGILLAAALVASALDVPAAARAEAAVLAPEARNAVPKPCPADRADLVSAAVAAKLCGGRVEALGERSETTQVFANPDGTITEERALAPVRVRAGDRWEAVDLTLVKRPDGTVAPRVHPRALELSGAAPGTGSHEVAAFGSGGERTGFSWTGPLPEPVLDGPTATYREVQPGVDLVVTAQSTGYAQFFVAKDRAALKRISTLRLPISTGALRPAADGAGGLTFNDAKGRPVGRAQAPVMWDATVGARSGEHVNVAGVGLKVTGGRTLELTADPDFVARPDLTFPVTIDPPASLPVAFDAFVQNSYSSDQSGASELKLGHIEDGGSYTARSYLRFGTTGIHGTQITTAKLRLWNTHSYSCTAASWEAWRTDTATTATRWTAQPAAREKVGTSTETRGYSSSCGDGYVYVEVGKALQYAADNNSADVTIMLRGTSETSSASWKKFDSAEAAHPPLITVTYNAAPSVPDAPAVAPCYSSCGAGAGTSGVRPTLSVKLADTNAGQALRAEFEVRTKAAGAAVAASGTLSGSWTNGSTAAWQVSTDLVNGTTYQWRARARDPYADGAWTGWTDLTVDTDRPGVPFVSAQVYLDDGQPHGGAGQADTFTFTPAGGGGDLAAFVYRLDTDAAATTVAATGTITRVLTPADGLRTLTVQAKDRAGNLSAANTYTFSAGSAALAQPLPGATVVKRTKLEVFTPVAGYTRAYFEYRRGPGAPALPVPSANLMSATGAPVTATAASPVAFTALGGYAIWSATDTLGAVGGVVEVRARIFTATSAGPVYDTPWVRVTVDSSGDGAATDEAGPGAVNLLTGDLTLEDTDVDELGLSVSRTASSRGTDGGWTAMPQKLTANQQQVSTDLTGFAVPSTSTAVRSTARGQGDVTPADSIEITPAASGTGTDTYVALGGDTGALRLGMVAGRTYRATGWIYVPAATTLAPASPATGLRIVGFYKNGTAYTPVASPMAAYLDGWQELSVTMTIPAGATEALFRLYNGNAGGSGRKVYWDNVSVTEVVAPFGPSWVGGATGGAAESDYTTLSFTEASLAQVTMTDGSWITFSRNADGSTFTPEPGGETLSLTRPDATSYRLTEADGTVAEFTQQGGVWTVTSTWTAEGDTTSRYVYDTTGGRLLLKRVINPAEPGVGDCTTATPARGCEVLEYVHATATATGLSQTVFGDYADRVTGVRIWTWDPARNAEVAVDVARYAYDDLGRLREVWDPRITPAVKTTYEYDAVGRVVRTTPPGELPWSADYGNPDVDAAALRWGLDGNANDGSGAGRNGTATGVTWGEGNDPGNPGDRAAVFTGAAGQQITASGTALSNTASYTVSAWARITDKSASRTIVSKDGSRTSGFFLTYVADTDRWAFSRTTADADSSSSVRATSNTAPVLGRWTHLAGVHDTATGRMVLYVDGVPQSTTVPAGGWNATGGYVVGRAKWAGAAANPWAGGIDDVRIYGSALTAAQIADLAGDENGGRLLRIRRSALQPGSKTATDGETAVTLVYNTPLTRASGGPYDLDSAAIASWGQTDLPTDATAVFPAEQVPACFSARAGCPGPNGFGYATVHYLNAGGQEVNTATPGGHIDTSEYDRFGNVVRTLEASERELALGTRPGAAADLATLGLLESGTAIRALALSTVNTFGPDGTDQLEHLGPTRTVTLDRPLADPDGTGPLTARAAGDTVIARARTVSAYDEGRPDGATYHLETTRTEGASVDGYPLADARVTRTGYAAEKGGHSGWALKKPTMSIVEATPGGARQTSWTVYDAAGRITATWGIGATGTDARTTEMIYYTGGANTVDTACGNRPEWAGQLCVSRAAGAVQGHDPARMAGALPVRRITGYTRFGDEAAVTETAAGVTRTTTITFDAADREYSTLVTSDAGAALPAVVTGYDPATGRAVTSTAGTDTITREYDALGRLVAYTDADGARTSTELDRYDNEVRVVDPTGTTTYEYDRAVDPRGLLTGLTDSNAGSFTARYSPDGQLVTVTYPGGITRTDRLDANLQPAGRTYTRTADGLVIWSESVVDNSAGQWTRHQYTGGESAYAYDGFGRLVTARHDSAVTGGCLTRTYAYDDRTNRTRSTAYAPGADGGCATSTAESESVYTHDTADRITNAGFRYDALGRTVGLPDGMTIDYYANDLVRGQQLDDARQTWTLDPAHRLRAARTETLAGTTWTETATTLQHYADDSDEPRWTIEDGTGAWTRYVSGPDGDLGASVTSGGTVLVQLANLHGDVAAVIDPVAGTPEVYQYDEFGTPLAGQADLRYGWLGAKQRSGDAMGDLILMGVRLYSPGLGRFLTVDPIADGSCNAYDYSCADPVNRFDLDGRKWCWKFCKHGKNPYWRMAFHGTRIAGSAFGMLGAGVVYRGGYRSIRSGWKVYRSVRKKGWKASFHPFRTKTRREKVKYILSGIGGWMGYHDIRNDWRGFKRAARDASKPWAAKYCRGVRKLKRRIFGRYAGSSCR</sequence>
<feature type="signal peptide" evidence="6">
    <location>
        <begin position="1"/>
        <end position="29"/>
    </location>
</feature>
<evidence type="ECO:0000256" key="2">
    <source>
        <dbReference type="ARBA" id="ARBA00022525"/>
    </source>
</evidence>
<comment type="subcellular location">
    <subcellularLocation>
        <location evidence="1">Secreted</location>
    </subcellularLocation>
</comment>
<dbReference type="Pfam" id="PF13385">
    <property type="entry name" value="Laminin_G_3"/>
    <property type="match status" value="1"/>
</dbReference>
<keyword evidence="9" id="KW-1185">Reference proteome</keyword>
<dbReference type="NCBIfam" id="NF033679">
    <property type="entry name" value="DNRLRE_dom"/>
    <property type="match status" value="1"/>
</dbReference>
<dbReference type="NCBIfam" id="TIGR03696">
    <property type="entry name" value="Rhs_assc_core"/>
    <property type="match status" value="1"/>
</dbReference>
<dbReference type="SUPFAM" id="SSF49785">
    <property type="entry name" value="Galactose-binding domain-like"/>
    <property type="match status" value="1"/>
</dbReference>
<dbReference type="Pfam" id="PF05593">
    <property type="entry name" value="RHS_repeat"/>
    <property type="match status" value="1"/>
</dbReference>
<evidence type="ECO:0000313" key="9">
    <source>
        <dbReference type="Proteomes" id="UP001240236"/>
    </source>
</evidence>
<proteinExistence type="predicted"/>